<evidence type="ECO:0000256" key="1">
    <source>
        <dbReference type="ARBA" id="ARBA00007768"/>
    </source>
</evidence>
<keyword evidence="3" id="KW-0175">Coiled coil</keyword>
<evidence type="ECO:0000256" key="4">
    <source>
        <dbReference type="SAM" id="MobiDB-lite"/>
    </source>
</evidence>
<protein>
    <recommendedName>
        <fullName evidence="2">Copper homeostasis protein cutC homolog</fullName>
    </recommendedName>
</protein>
<feature type="region of interest" description="Disordered" evidence="4">
    <location>
        <begin position="793"/>
        <end position="845"/>
    </location>
</feature>
<dbReference type="SUPFAM" id="SSF110395">
    <property type="entry name" value="CutC-like"/>
    <property type="match status" value="1"/>
</dbReference>
<evidence type="ECO:0000313" key="6">
    <source>
        <dbReference type="Proteomes" id="UP000594260"/>
    </source>
</evidence>
<dbReference type="GeneID" id="111254343"/>
<dbReference type="HAMAP" id="MF_00795">
    <property type="entry name" value="CutC"/>
    <property type="match status" value="1"/>
</dbReference>
<dbReference type="GO" id="GO:0005507">
    <property type="term" value="F:copper ion binding"/>
    <property type="evidence" value="ECO:0007669"/>
    <property type="project" value="TreeGrafter"/>
</dbReference>
<dbReference type="InterPro" id="IPR005627">
    <property type="entry name" value="CutC-like"/>
</dbReference>
<accession>A0A7M7KR98</accession>
<name>A0A7M7KR98_VARDE</name>
<evidence type="ECO:0000313" key="5">
    <source>
        <dbReference type="EnsemblMetazoa" id="XP_022670794"/>
    </source>
</evidence>
<feature type="compositionally biased region" description="Polar residues" evidence="4">
    <location>
        <begin position="833"/>
        <end position="845"/>
    </location>
</feature>
<dbReference type="InterPro" id="IPR036822">
    <property type="entry name" value="CutC-like_dom_sf"/>
</dbReference>
<dbReference type="Gene3D" id="3.20.20.380">
    <property type="entry name" value="Copper homeostasis (CutC) domain"/>
    <property type="match status" value="1"/>
</dbReference>
<evidence type="ECO:0000256" key="2">
    <source>
        <dbReference type="ARBA" id="ARBA00019014"/>
    </source>
</evidence>
<feature type="coiled-coil region" evidence="3">
    <location>
        <begin position="500"/>
        <end position="596"/>
    </location>
</feature>
<feature type="coiled-coil region" evidence="3">
    <location>
        <begin position="255"/>
        <end position="317"/>
    </location>
</feature>
<dbReference type="RefSeq" id="XP_022670794.1">
    <property type="nucleotide sequence ID" value="XM_022815059.1"/>
</dbReference>
<feature type="region of interest" description="Disordered" evidence="4">
    <location>
        <begin position="716"/>
        <end position="736"/>
    </location>
</feature>
<proteinExistence type="inferred from homology"/>
<dbReference type="Proteomes" id="UP000594260">
    <property type="component" value="Unplaced"/>
</dbReference>
<dbReference type="PANTHER" id="PTHR12598:SF0">
    <property type="entry name" value="COPPER HOMEOSTASIS PROTEIN CUTC HOMOLOG"/>
    <property type="match status" value="1"/>
</dbReference>
<dbReference type="AlphaFoldDB" id="A0A7M7KR98"/>
<keyword evidence="6" id="KW-1185">Reference proteome</keyword>
<dbReference type="OrthoDB" id="10036174at2759"/>
<dbReference type="InParanoid" id="A0A7M7KR98"/>
<feature type="coiled-coil region" evidence="3">
    <location>
        <begin position="368"/>
        <end position="474"/>
    </location>
</feature>
<dbReference type="PANTHER" id="PTHR12598">
    <property type="entry name" value="COPPER HOMEOSTASIS PROTEIN CUTC"/>
    <property type="match status" value="1"/>
</dbReference>
<reference evidence="5" key="1">
    <citation type="submission" date="2021-01" db="UniProtKB">
        <authorList>
            <consortium name="EnsemblMetazoa"/>
        </authorList>
    </citation>
    <scope>IDENTIFICATION</scope>
</reference>
<sequence>MFSETSRHSVILEVCVDCVDSALNAVTGGARRLELCSALGEGGLTPTTGLLKAVKLILKDQPVPIMCLIRCRAGGFVYSSEEVALMKDDINALKEAGADGFVIGALKKDGAIDVDACLQLRAVCGELPVTFHRAFDYCKEPLLESLAKVKQVGCDRLLTSGREKDVVAGISTLADLCSAACAHGLIIMPGGGVRVENIPLLRERIQDRAESIAKQSRHDYERVNMELSTLRESIQSRHEAYTNEKLEFQNYIHEVEGKVKRLQESEVEKQRLRQTLKECEAQIDDYKRSERAHKEEKERLKTRNDELQMKLGEMERTERSLRTLQAGNTQESSELRAKLQHSGHAHKAEVAALRSEYEGKLDIIAGELDSMQGQIISLAKERDNLREQLEEAKKELNRLKGNAVRDERIKSREAAEHAFKKMEELRFQAQEIKNQLDYALSENRKMRIQIDADKSSFEIQVATLKSKLNQYEEAKLLETSRGSNKLYAKTRLELAWEKERQDQQKVLHDAQRILRDLKERLLRAEHEREQHRELLNKQMQKQMSELSEDQITKELLDLQAELDEAKENMRRLRHHYERSRKERERLTNERDEYRAKTLCMNEVHSETSHMAQDFARLVEMIQADGDSAKSRPLRPNNREQIRAELQKLVGRMESITKLTSPAAQIARNQSFKRAVSASDVSQALPFIRAPPRTKSKKAMSLGQGFGSDQKLWAGSGDSLASGISPAGSQTSLQRHATGYDSDASIVSAPAHHYGKPGVSFDSDNDLNQVSDSESLPGHKIVRKKTLKERIMGMKSSMSRLDVTPDRECRAGSLSRTSSSEAPKSVLKYATPKRTGSNSSFTETQV</sequence>
<organism evidence="5 6">
    <name type="scientific">Varroa destructor</name>
    <name type="common">Honeybee mite</name>
    <dbReference type="NCBI Taxonomy" id="109461"/>
    <lineage>
        <taxon>Eukaryota</taxon>
        <taxon>Metazoa</taxon>
        <taxon>Ecdysozoa</taxon>
        <taxon>Arthropoda</taxon>
        <taxon>Chelicerata</taxon>
        <taxon>Arachnida</taxon>
        <taxon>Acari</taxon>
        <taxon>Parasitiformes</taxon>
        <taxon>Mesostigmata</taxon>
        <taxon>Gamasina</taxon>
        <taxon>Dermanyssoidea</taxon>
        <taxon>Varroidae</taxon>
        <taxon>Varroa</taxon>
    </lineage>
</organism>
<evidence type="ECO:0000256" key="3">
    <source>
        <dbReference type="SAM" id="Coils"/>
    </source>
</evidence>
<comment type="similarity">
    <text evidence="1">Belongs to the CutC family.</text>
</comment>
<feature type="region of interest" description="Disordered" evidence="4">
    <location>
        <begin position="756"/>
        <end position="777"/>
    </location>
</feature>
<dbReference type="Pfam" id="PF03932">
    <property type="entry name" value="CutC"/>
    <property type="match status" value="1"/>
</dbReference>
<dbReference type="KEGG" id="vde:111254343"/>
<dbReference type="OMA" id="EYNEINF"/>
<dbReference type="EnsemblMetazoa" id="XM_022815059">
    <property type="protein sequence ID" value="XP_022670794"/>
    <property type="gene ID" value="LOC111254343"/>
</dbReference>